<dbReference type="STRING" id="1817828.A2722_01115"/>
<keyword evidence="1" id="KW-0472">Membrane</keyword>
<evidence type="ECO:0008006" key="4">
    <source>
        <dbReference type="Google" id="ProtNLM"/>
    </source>
</evidence>
<feature type="transmembrane region" description="Helical" evidence="1">
    <location>
        <begin position="87"/>
        <end position="104"/>
    </location>
</feature>
<dbReference type="AlphaFoldDB" id="A0A1F5PEX8"/>
<reference evidence="2 3" key="1">
    <citation type="journal article" date="2016" name="Nat. Commun.">
        <title>Thousands of microbial genomes shed light on interconnected biogeochemical processes in an aquifer system.</title>
        <authorList>
            <person name="Anantharaman K."/>
            <person name="Brown C.T."/>
            <person name="Hug L.A."/>
            <person name="Sharon I."/>
            <person name="Castelle C.J."/>
            <person name="Probst A.J."/>
            <person name="Thomas B.C."/>
            <person name="Singh A."/>
            <person name="Wilkins M.J."/>
            <person name="Karaoz U."/>
            <person name="Brodie E.L."/>
            <person name="Williams K.H."/>
            <person name="Hubbard S.S."/>
            <person name="Banfield J.F."/>
        </authorList>
    </citation>
    <scope>NUCLEOTIDE SEQUENCE [LARGE SCALE GENOMIC DNA]</scope>
</reference>
<dbReference type="Proteomes" id="UP000178377">
    <property type="component" value="Unassembled WGS sequence"/>
</dbReference>
<organism evidence="2 3">
    <name type="scientific">Candidatus Doudnabacteria bacterium RIFCSPHIGHO2_01_FULL_50_11</name>
    <dbReference type="NCBI Taxonomy" id="1817828"/>
    <lineage>
        <taxon>Bacteria</taxon>
        <taxon>Candidatus Doudnaibacteriota</taxon>
    </lineage>
</organism>
<protein>
    <recommendedName>
        <fullName evidence="4">Phage holin family protein</fullName>
    </recommendedName>
</protein>
<feature type="transmembrane region" description="Helical" evidence="1">
    <location>
        <begin position="26"/>
        <end position="44"/>
    </location>
</feature>
<dbReference type="PANTHER" id="PTHR37309:SF1">
    <property type="entry name" value="SLR0284 PROTEIN"/>
    <property type="match status" value="1"/>
</dbReference>
<keyword evidence="1" id="KW-1133">Transmembrane helix</keyword>
<gene>
    <name evidence="2" type="ORF">A2722_01115</name>
</gene>
<keyword evidence="1" id="KW-0812">Transmembrane</keyword>
<accession>A0A1F5PEX8</accession>
<sequence>MIIKILLSAIAVFVAGYILPGVTIVSFWTAIVVAIVLGIVNALLKPLLILLTLPVTILTLGLFLFVINAALVLLVAKLVPGFEVRGFWWAMLFSLVVSIIGAFLHTNRQF</sequence>
<evidence type="ECO:0000313" key="2">
    <source>
        <dbReference type="EMBL" id="OGE88479.1"/>
    </source>
</evidence>
<evidence type="ECO:0000256" key="1">
    <source>
        <dbReference type="SAM" id="Phobius"/>
    </source>
</evidence>
<dbReference type="InterPro" id="IPR007165">
    <property type="entry name" value="Phage_holin_4_2"/>
</dbReference>
<evidence type="ECO:0000313" key="3">
    <source>
        <dbReference type="Proteomes" id="UP000178377"/>
    </source>
</evidence>
<name>A0A1F5PEX8_9BACT</name>
<dbReference type="Pfam" id="PF04020">
    <property type="entry name" value="Phage_holin_4_2"/>
    <property type="match status" value="1"/>
</dbReference>
<proteinExistence type="predicted"/>
<feature type="transmembrane region" description="Helical" evidence="1">
    <location>
        <begin position="51"/>
        <end position="75"/>
    </location>
</feature>
<comment type="caution">
    <text evidence="2">The sequence shown here is derived from an EMBL/GenBank/DDBJ whole genome shotgun (WGS) entry which is preliminary data.</text>
</comment>
<dbReference type="EMBL" id="MFEO01000033">
    <property type="protein sequence ID" value="OGE88479.1"/>
    <property type="molecule type" value="Genomic_DNA"/>
</dbReference>
<dbReference type="PANTHER" id="PTHR37309">
    <property type="entry name" value="SLR0284 PROTEIN"/>
    <property type="match status" value="1"/>
</dbReference>